<accession>A0ABR2MCE1</accession>
<dbReference type="Gene3D" id="3.40.50.300">
    <property type="entry name" value="P-loop containing nucleotide triphosphate hydrolases"/>
    <property type="match status" value="1"/>
</dbReference>
<reference evidence="2 3" key="1">
    <citation type="journal article" date="2022" name="Nat. Plants">
        <title>Genomes of leafy and leafless Platanthera orchids illuminate the evolution of mycoheterotrophy.</title>
        <authorList>
            <person name="Li M.H."/>
            <person name="Liu K.W."/>
            <person name="Li Z."/>
            <person name="Lu H.C."/>
            <person name="Ye Q.L."/>
            <person name="Zhang D."/>
            <person name="Wang J.Y."/>
            <person name="Li Y.F."/>
            <person name="Zhong Z.M."/>
            <person name="Liu X."/>
            <person name="Yu X."/>
            <person name="Liu D.K."/>
            <person name="Tu X.D."/>
            <person name="Liu B."/>
            <person name="Hao Y."/>
            <person name="Liao X.Y."/>
            <person name="Jiang Y.T."/>
            <person name="Sun W.H."/>
            <person name="Chen J."/>
            <person name="Chen Y.Q."/>
            <person name="Ai Y."/>
            <person name="Zhai J.W."/>
            <person name="Wu S.S."/>
            <person name="Zhou Z."/>
            <person name="Hsiao Y.Y."/>
            <person name="Wu W.L."/>
            <person name="Chen Y.Y."/>
            <person name="Lin Y.F."/>
            <person name="Hsu J.L."/>
            <person name="Li C.Y."/>
            <person name="Wang Z.W."/>
            <person name="Zhao X."/>
            <person name="Zhong W.Y."/>
            <person name="Ma X.K."/>
            <person name="Ma L."/>
            <person name="Huang J."/>
            <person name="Chen G.Z."/>
            <person name="Huang M.Z."/>
            <person name="Huang L."/>
            <person name="Peng D.H."/>
            <person name="Luo Y.B."/>
            <person name="Zou S.Q."/>
            <person name="Chen S.P."/>
            <person name="Lan S."/>
            <person name="Tsai W.C."/>
            <person name="Van de Peer Y."/>
            <person name="Liu Z.J."/>
        </authorList>
    </citation>
    <scope>NUCLEOTIDE SEQUENCE [LARGE SCALE GENOMIC DNA]</scope>
    <source>
        <strain evidence="2">Lor288</strain>
    </source>
</reference>
<comment type="caution">
    <text evidence="2">The sequence shown here is derived from an EMBL/GenBank/DDBJ whole genome shotgun (WGS) entry which is preliminary data.</text>
</comment>
<gene>
    <name evidence="2" type="ORF">KSP40_PGU019415</name>
</gene>
<name>A0ABR2MCE1_9ASPA</name>
<dbReference type="SUPFAM" id="SSF52540">
    <property type="entry name" value="P-loop containing nucleoside triphosphate hydrolases"/>
    <property type="match status" value="1"/>
</dbReference>
<dbReference type="EMBL" id="JBBWWR010000009">
    <property type="protein sequence ID" value="KAK8961601.1"/>
    <property type="molecule type" value="Genomic_DNA"/>
</dbReference>
<sequence>MSAELEAALQEIPEGKDADTLSTVLGTIYFPIRDIVLYLICKPCELIMLAAGPQPPLHSNFSPLDAHFRRNRPLEDLLRRRMAASSSPTNFVGLSGVRIVVVGDVGTGKSSLIVAAATESFPENVPSVLPPTRPPVDYYPDRVPLTIIDTSSRFNIVGQWAVTTSVDFSLAQLIQVLCDGKLPFVGMTEKVEQELAWKATFSSSIGEKSAAPFPAPASPPGYFIWQIFSPKPSPTSTSRDNSWASSPEPKEHHPSTS</sequence>
<protein>
    <submittedName>
        <fullName evidence="2">Uncharacterized protein</fullName>
    </submittedName>
</protein>
<feature type="region of interest" description="Disordered" evidence="1">
    <location>
        <begin position="232"/>
        <end position="257"/>
    </location>
</feature>
<evidence type="ECO:0000256" key="1">
    <source>
        <dbReference type="SAM" id="MobiDB-lite"/>
    </source>
</evidence>
<feature type="compositionally biased region" description="Polar residues" evidence="1">
    <location>
        <begin position="234"/>
        <end position="245"/>
    </location>
</feature>
<evidence type="ECO:0000313" key="3">
    <source>
        <dbReference type="Proteomes" id="UP001412067"/>
    </source>
</evidence>
<proteinExistence type="predicted"/>
<evidence type="ECO:0000313" key="2">
    <source>
        <dbReference type="EMBL" id="KAK8961601.1"/>
    </source>
</evidence>
<keyword evidence="3" id="KW-1185">Reference proteome</keyword>
<dbReference type="Proteomes" id="UP001412067">
    <property type="component" value="Unassembled WGS sequence"/>
</dbReference>
<feature type="compositionally biased region" description="Basic and acidic residues" evidence="1">
    <location>
        <begin position="248"/>
        <end position="257"/>
    </location>
</feature>
<organism evidence="2 3">
    <name type="scientific">Platanthera guangdongensis</name>
    <dbReference type="NCBI Taxonomy" id="2320717"/>
    <lineage>
        <taxon>Eukaryota</taxon>
        <taxon>Viridiplantae</taxon>
        <taxon>Streptophyta</taxon>
        <taxon>Embryophyta</taxon>
        <taxon>Tracheophyta</taxon>
        <taxon>Spermatophyta</taxon>
        <taxon>Magnoliopsida</taxon>
        <taxon>Liliopsida</taxon>
        <taxon>Asparagales</taxon>
        <taxon>Orchidaceae</taxon>
        <taxon>Orchidoideae</taxon>
        <taxon>Orchideae</taxon>
        <taxon>Orchidinae</taxon>
        <taxon>Platanthera</taxon>
    </lineage>
</organism>
<dbReference type="InterPro" id="IPR027417">
    <property type="entry name" value="P-loop_NTPase"/>
</dbReference>